<dbReference type="AlphaFoldDB" id="A0A8J5NB44"/>
<gene>
    <name evidence="5" type="primary">Fut2-L1</name>
    <name evidence="5" type="ORF">Hamer_G009032</name>
</gene>
<organism evidence="5 6">
    <name type="scientific">Homarus americanus</name>
    <name type="common">American lobster</name>
    <dbReference type="NCBI Taxonomy" id="6706"/>
    <lineage>
        <taxon>Eukaryota</taxon>
        <taxon>Metazoa</taxon>
        <taxon>Ecdysozoa</taxon>
        <taxon>Arthropoda</taxon>
        <taxon>Crustacea</taxon>
        <taxon>Multicrustacea</taxon>
        <taxon>Malacostraca</taxon>
        <taxon>Eumalacostraca</taxon>
        <taxon>Eucarida</taxon>
        <taxon>Decapoda</taxon>
        <taxon>Pleocyemata</taxon>
        <taxon>Astacidea</taxon>
        <taxon>Nephropoidea</taxon>
        <taxon>Nephropidae</taxon>
        <taxon>Homarus</taxon>
    </lineage>
</organism>
<reference evidence="5" key="1">
    <citation type="journal article" date="2021" name="Sci. Adv.">
        <title>The American lobster genome reveals insights on longevity, neural, and immune adaptations.</title>
        <authorList>
            <person name="Polinski J.M."/>
            <person name="Zimin A.V."/>
            <person name="Clark K.F."/>
            <person name="Kohn A.B."/>
            <person name="Sadowski N."/>
            <person name="Timp W."/>
            <person name="Ptitsyn A."/>
            <person name="Khanna P."/>
            <person name="Romanova D.Y."/>
            <person name="Williams P."/>
            <person name="Greenwood S.J."/>
            <person name="Moroz L.L."/>
            <person name="Walt D.R."/>
            <person name="Bodnar A.G."/>
        </authorList>
    </citation>
    <scope>NUCLEOTIDE SEQUENCE</scope>
    <source>
        <strain evidence="5">GMGI-L3</strain>
    </source>
</reference>
<evidence type="ECO:0000256" key="3">
    <source>
        <dbReference type="RuleBase" id="RU363129"/>
    </source>
</evidence>
<dbReference type="GO" id="GO:0005975">
    <property type="term" value="P:carbohydrate metabolic process"/>
    <property type="evidence" value="ECO:0007669"/>
    <property type="project" value="InterPro"/>
</dbReference>
<dbReference type="CDD" id="cd11301">
    <property type="entry name" value="Fut1_Fut2_like"/>
    <property type="match status" value="1"/>
</dbReference>
<evidence type="ECO:0000313" key="6">
    <source>
        <dbReference type="Proteomes" id="UP000747542"/>
    </source>
</evidence>
<keyword evidence="3" id="KW-0333">Golgi apparatus</keyword>
<dbReference type="GO" id="GO:0008107">
    <property type="term" value="F:galactoside 2-alpha-L-fucosyltransferase activity"/>
    <property type="evidence" value="ECO:0007669"/>
    <property type="project" value="InterPro"/>
</dbReference>
<dbReference type="Pfam" id="PF01531">
    <property type="entry name" value="Glyco_transf_11"/>
    <property type="match status" value="1"/>
</dbReference>
<evidence type="ECO:0000256" key="4">
    <source>
        <dbReference type="SAM" id="MobiDB-lite"/>
    </source>
</evidence>
<feature type="region of interest" description="Disordered" evidence="4">
    <location>
        <begin position="164"/>
        <end position="202"/>
    </location>
</feature>
<dbReference type="PANTHER" id="PTHR11927:SF9">
    <property type="entry name" value="L-FUCOSYLTRANSFERASE"/>
    <property type="match status" value="1"/>
</dbReference>
<accession>A0A8J5NB44</accession>
<keyword evidence="3" id="KW-0325">Glycoprotein</keyword>
<comment type="pathway">
    <text evidence="3">Protein modification; protein glycosylation.</text>
</comment>
<evidence type="ECO:0000256" key="2">
    <source>
        <dbReference type="ARBA" id="ARBA00022679"/>
    </source>
</evidence>
<keyword evidence="2 3" id="KW-0808">Transferase</keyword>
<protein>
    <recommendedName>
        <fullName evidence="3">L-Fucosyltransferase</fullName>
        <ecNumber evidence="3">2.4.1.-</ecNumber>
    </recommendedName>
</protein>
<dbReference type="UniPathway" id="UPA00378"/>
<comment type="subcellular location">
    <subcellularLocation>
        <location evidence="3">Golgi apparatus</location>
        <location evidence="3">Golgi stack membrane</location>
        <topology evidence="3">Single-pass type II membrane protein</topology>
    </subcellularLocation>
</comment>
<name>A0A8J5NB44_HOMAM</name>
<keyword evidence="3" id="KW-0735">Signal-anchor</keyword>
<dbReference type="PANTHER" id="PTHR11927">
    <property type="entry name" value="GALACTOSIDE 2-L-FUCOSYLTRANSFERASE"/>
    <property type="match status" value="1"/>
</dbReference>
<dbReference type="EMBL" id="JAHLQT010003582">
    <property type="protein sequence ID" value="KAG7176254.1"/>
    <property type="molecule type" value="Genomic_DNA"/>
</dbReference>
<keyword evidence="6" id="KW-1185">Reference proteome</keyword>
<evidence type="ECO:0000256" key="1">
    <source>
        <dbReference type="ARBA" id="ARBA00022676"/>
    </source>
</evidence>
<keyword evidence="1 3" id="KW-0328">Glycosyltransferase</keyword>
<comment type="caution">
    <text evidence="5">The sequence shown here is derived from an EMBL/GenBank/DDBJ whole genome shotgun (WGS) entry which is preliminary data.</text>
</comment>
<proteinExistence type="inferred from homology"/>
<dbReference type="Proteomes" id="UP000747542">
    <property type="component" value="Unassembled WGS sequence"/>
</dbReference>
<dbReference type="EC" id="2.4.1.-" evidence="3"/>
<keyword evidence="3" id="KW-0812">Transmembrane</keyword>
<dbReference type="OrthoDB" id="10010525at2759"/>
<evidence type="ECO:0000313" key="5">
    <source>
        <dbReference type="EMBL" id="KAG7176254.1"/>
    </source>
</evidence>
<dbReference type="InterPro" id="IPR002516">
    <property type="entry name" value="Glyco_trans_11"/>
</dbReference>
<sequence length="518" mass="58270">MSIKNGRLLFILFSLVLFVIINNGLLLKSRDRVTERNAANSISDNKTQLISTQKTTQELEKTKLEDTSMVGTSTVKADENFIKSQVRETDDVEEKYNKPVRYVMNVLENKTFEGAKDLINNWINSVREYNTIKDLQTQETKAKNNTQDYEIKTSISVIQEVKTISEPDEGENQAQASAAPPDRAGKNVVVSSHHDNKPRETTPWLLTQELPGVGHLAQPVLEITVDAKVHYNTTWHSHPTPILTFKPLGQLGNTMGVYASVWSAGRVYDTPVFMEEEVAEMLRPMFPHLTMSPLPVRMVGGSWLYVGRGSPTLTNYKSLQEAAAGLRGARAIVVDGYPFEMQIFNAFRDDLLEEFTFSHKLRQQAQEHLHVVAAARDKPTSFVGVHIRRTDFAAAFQRMFMIAGPGQDYLRRALDFYRQRLPRVTFVVASDDVDYAVVVLGDEQDVVFAPGMPRELDLAVLAACNHTIITLGSYGFWAGYLSGGTVVYPDLKPRMNEYSFSQAYLERANLTQFIPLPP</sequence>
<dbReference type="GO" id="GO:0032580">
    <property type="term" value="C:Golgi cisterna membrane"/>
    <property type="evidence" value="ECO:0007669"/>
    <property type="project" value="UniProtKB-SubCell"/>
</dbReference>
<comment type="similarity">
    <text evidence="3">Belongs to the glycosyltransferase 11 family.</text>
</comment>